<gene>
    <name evidence="2" type="ORF">ACFPK8_18870</name>
</gene>
<sequence>MLGQSIEETWYIGCSGIAVGGPVPTAQFCDLSVVTTYAVDWTDPHAAVDEIITVLEGTEATTGNEVTAGRGGPWTALPRHPGEEPGGMVAEAGDLGTAYVHEPGFEAIESGEALGTDLVLDEAAMPRIDGFR</sequence>
<evidence type="ECO:0000313" key="2">
    <source>
        <dbReference type="EMBL" id="MFC5299582.1"/>
    </source>
</evidence>
<dbReference type="RefSeq" id="WP_343926197.1">
    <property type="nucleotide sequence ID" value="NZ_BAAAIR010000050.1"/>
</dbReference>
<evidence type="ECO:0000313" key="3">
    <source>
        <dbReference type="Proteomes" id="UP001595937"/>
    </source>
</evidence>
<keyword evidence="3" id="KW-1185">Reference proteome</keyword>
<name>A0ABW0FK38_9MICO</name>
<reference evidence="3" key="1">
    <citation type="journal article" date="2019" name="Int. J. Syst. Evol. Microbiol.">
        <title>The Global Catalogue of Microorganisms (GCM) 10K type strain sequencing project: providing services to taxonomists for standard genome sequencing and annotation.</title>
        <authorList>
            <consortium name="The Broad Institute Genomics Platform"/>
            <consortium name="The Broad Institute Genome Sequencing Center for Infectious Disease"/>
            <person name="Wu L."/>
            <person name="Ma J."/>
        </authorList>
    </citation>
    <scope>NUCLEOTIDE SEQUENCE [LARGE SCALE GENOMIC DNA]</scope>
    <source>
        <strain evidence="3">CGMCC 1.16455</strain>
    </source>
</reference>
<proteinExistence type="predicted"/>
<accession>A0ABW0FK38</accession>
<protein>
    <submittedName>
        <fullName evidence="2">Uncharacterized protein</fullName>
    </submittedName>
</protein>
<dbReference type="Proteomes" id="UP001595937">
    <property type="component" value="Unassembled WGS sequence"/>
</dbReference>
<dbReference type="GeneID" id="303299074"/>
<comment type="caution">
    <text evidence="2">The sequence shown here is derived from an EMBL/GenBank/DDBJ whole genome shotgun (WGS) entry which is preliminary data.</text>
</comment>
<dbReference type="EMBL" id="JBHSLN010000089">
    <property type="protein sequence ID" value="MFC5299582.1"/>
    <property type="molecule type" value="Genomic_DNA"/>
</dbReference>
<organism evidence="2 3">
    <name type="scientific">Brachybacterium tyrofermentans</name>
    <dbReference type="NCBI Taxonomy" id="47848"/>
    <lineage>
        <taxon>Bacteria</taxon>
        <taxon>Bacillati</taxon>
        <taxon>Actinomycetota</taxon>
        <taxon>Actinomycetes</taxon>
        <taxon>Micrococcales</taxon>
        <taxon>Dermabacteraceae</taxon>
        <taxon>Brachybacterium</taxon>
    </lineage>
</organism>
<feature type="region of interest" description="Disordered" evidence="1">
    <location>
        <begin position="69"/>
        <end position="89"/>
    </location>
</feature>
<evidence type="ECO:0000256" key="1">
    <source>
        <dbReference type="SAM" id="MobiDB-lite"/>
    </source>
</evidence>